<sequence>MNIVRLMADLADAGITLRRRGDGLHVEGPPGALDAALVSRLRDAKDGLLAMLDGDASRAAALPPPLPGEGGDAGALSPGQARLVAATRLGDPAMYNEQMAIELADAVDAQAIGRAFVALARKHDILRTVFVGGEPMRQTVLPEPAVQIECTSVDGDGALRARAAEIARLPFAAGRPLWRIDLFSTHERPLVLVLTIHHAIFDRWSMSVLIRDFSAYLASPDESDAPGGRLSYRDFAAWQRRWMETPDYVAQLDAWVAALADLDEVPAIRGDRSRPPVPSWRGGTERFEIPADCIEAAAAFSRTRNTTLFTTLFSVFALLQHRYTGDPRVVTLTPAANRPFQAAEDIAGYFVNLIALATSVRDDDSFGSLVERMRDTTARAFAHQGVPLDAIVERLRARGGPQHDQFAQTAFAFQNVRLPAVRTASGTATPFDLDSPFARFDLYLSIEGDERGTFAVWQYNADLFDAQTVCRLGEHYVALLRAALAAPEANAHALPMLSDTERAQLLADFNATRADFSHDAPIHQLFEAQAQRTPDATAAVFEERALSYAELNRRANRLAHHLIARGVRPDDRVAICTGRGLDAVVGLLAVLKAGGAYVPLDPAYPAARLAYMLDDAAPAAVLTTAALADELAFKLPTILLDAQNPSFESQPNDNPDPAALGLTSRHLAYVIYTSGSTGQPKGVMVEHGNLVNLIQSNRQHFSGVGQARTCCWTSFGFDVCVFEIFMSLAMGGTVHVVPDRLRISADGFFQWLIAQRIEVAYLPPFLVRRLREYSDELVASLSLRRILVGVEPLREKDLYRLERLLPELIVVNGYGPTETTVFSTSYLDMRDYDRAAPIGRPIANTRIYILDSHGQPVPIGVAGEIHIAGAGVARGYLNRPELTAERFVSDSFAAAPNARMYRTGDLGRWLPDGTIEYLGRNDFQVKIRGLRIELGEIEARLARCDGVRDAVVIAREDTPGDKRLVAYVLPQSGVALVPAELRRQLAGQLAEHMLPSAFVMLDALPLTPNGKLDRKALPAPDQTAVVSRGYEAPTGEVETALARIWQDLLGLEQVGRHDHFFELGGHSMLVVSMIERLRDLGWSLDVRSMFVAPVLADLAQAIDTRRGDAPAFAVPPNRIPAGCRAITPAMLPLVALSQAEIDAVVDTVPGGAANVQDIYPLAPLQEGILFHHLQQTQGDAYLLRSLLAFDTRARLDAFLAALQQVIDRHDILRTAACWKELSQPVQVVWRQAALHAEIFSPAEEGDVPAQLLKHTDPRERRLDLSRAPLFALDIARDPERDEWLLALTFHHLIADHLTLELVVAEITAILHGRAEALPAALPYRNFIAQVTSVPADVHETYFREVLGDVDEPTAPFGVLEARDDGKDITEAHLALADDLARAIRNQARRLGMSPGVLFHVGWAQVLAQTSGRDDVVFGSVLLGRLRELTGADRVMGVLINTLPVRICLAERSVQEAVGAAHHGLARLLEHEQAPLSLVQRCSGVVPPLPLFSTLLNYRHSTAGIADGTWEGMRQLHSEERTTYPVTLSVDDLGEGFGLTAQTVAGIDPARIAAYLSTAMRGLVEALAGEPQRPILSLSILPPEEERRLIHELNATPPEGDGYLLHAGIERHAALTPLAPAIICAEGCMQYRELAAETRRVAGAVVAAGARREPVAVLLPRSVGAIAAYSGVMRAGCAYVPIDPATPPERMRDVLATLNYVLTTRALAAALDGIDARVILVDEAAAADVAPPTVALDDLAYVMFTSGSTGKPKGVMIDHRAASLTIESILRRYAIGPADRLLCVSSVGFDLSVFDFFGAFAAGAAVVLAPESSNVEPHVWLDLMERERATVWESVPAVMELLLLECRNSGRKLPPSLKLVMLSGDRVPVSLPARIREAATAELHVIALGGATEAAIWSCYYDTRHLPPDASFVPYGRHLPGQRLYVLSSSLRPLPIGVPGDLWIAGAGVARGYLGQPDLTAYRFVADPHVPGERMYRTGDRARVLADGNLEFLGRVDDQVKIRGFRIEIGEIEAALGAAPGVERGVATIVEHHGRQTIAAYVVARANAVLDHAEIRDALARRLPPYMLPASIVSIDSVPLTRNGKIDRRALMQVRAPASPAEGPRNVVEKALASIWQAVLGREAIDVHENFFDAGGDSMLAIRIVTRAREQRIHIMPRDVLQLQTIAKIAAAAGAATDVAEPDGETAAPLPPMARWFFLQQPREPDWFHQSVLLQVPPQIEASAIRGALGTLVTIHEALRTAYFREEGQWRQRVSQRVTPVLETVKLAVCDDDAVDEVADRLRASIRIEHAALLAAGLLEFPDDSRRLLLVAHHLAVDAVSWQIVIDQIASLCAGNDLGAVPTTMRRWTRRRIDWAAAAPAGLIDELLGGAASSESLPLDGTDDAGDVAASGEQSCVLDRATTSRIISGFAVAEGYRIDEVTAAVVAGAIMRWSGRHEVVIDLESHGRNGFADDPEVPFTVGWFTTIMPTVIRGGTFKETLLSVRAAIRSSSAHGADYQALRYLTGRADWSPRPLLFNFLGRLEATAGEWRLLRAGIGNDRAPSTPRSHLLDVGAAIIDGSLNVSIEYNPRAHRDDTIASLLDDIRTTLDELGSRTAVGDSSSIDVEDAYPLTPMQEGMLYHALGGDGMYVEQLTCTLAGAVNEQALRNAWSDVVASNPVLRTSFHWEGVAQPVQVVHTSVSVPWQQESWPRGLDLDAWLRADRERGLDLRAAPCLRCALLKTDEDRWELVVTYSHLLLDGWSLSLLIGDLVRAYAARVAGEVAQRPPRSPFSGYVAWSRSIWEQGAGEGFWRAELGDFEGTRELVLPTPSPGGEDGAPVMVEVDRGALEALEKRERVTLASVVAGCWAVLLSRYGASDDVLFGMTSSGRRAEVSGSESMVGVLIETRPARIKVDAEAPLGAWLRSVMQAEARREEAGAVSLAQIEGWGGAQRGARLFDTLVVVENYPMAKPSDLLGGGIGVVSVRTVERTNWPLTVVAVPEGGCLKLTLLYDPARYERASIAQVAGHLARLLNAAARAATVGDLAAAMLDDTERETLLFHWSGGDQALPPPCRTIVERIDEQAVARPQATALRLGDRRLSYAELTARGRRMAAWLQGQGVGVGGRVAIVGERTMETIAAMYGILASGAAYVPLDPDWPDERKALVIEDAQPLMVIGGGGAWCGAVRQVELAELDVTPDAALTPHQATVDDLAYVIYTSGSTGRPKGVMVRHGDVMHLDGLRERMALSETDVWTAFHSYAFDYSILEIWYPLMTGATVVPVPYWVTRSPEAFHELLRTEGATIVCQTPAAFQQLVAVPHRGVRLRWAVVGGETYHASLPASADPAQYPRIANVYGITETTVITTFEPLERGQPVTIGRPFPGQRIYLLDRHGRLVPPGAVGEIHVAGEGIAAGYLGAQALTAQRFVADPYRPGERMYRSGDLGRFLPGGRMESLGRADRQVKIRGYRIELGEIECALSSLEGIGGAVADVREGASGRQLVAWYVAAADMDAQRVRTALKQRLPDSMMPSALIRVDGFALTANGKIDRRALPREAAPTAPAQGPRNALEEALAAIWCEVLGREAIGIDENFFDAGGDSLAIVRAHGLMSTRLPRAESLRVVDLFQQPTIAAIASQIAAGETRQATADEPDERALRRRRRTMERRQKIEREHE</sequence>
<dbReference type="GeneID" id="45122083"/>
<dbReference type="Gene3D" id="3.30.559.30">
    <property type="entry name" value="Nonribosomal peptide synthetase, condensation domain"/>
    <property type="match status" value="4"/>
</dbReference>
<keyword evidence="3" id="KW-0596">Phosphopantetheine</keyword>
<dbReference type="PROSITE" id="PS00455">
    <property type="entry name" value="AMP_BINDING"/>
    <property type="match status" value="3"/>
</dbReference>
<dbReference type="CDD" id="cd19544">
    <property type="entry name" value="E-C_NRPS"/>
    <property type="match status" value="1"/>
</dbReference>
<dbReference type="InterPro" id="IPR025110">
    <property type="entry name" value="AMP-bd_C"/>
</dbReference>
<dbReference type="InterPro" id="IPR044894">
    <property type="entry name" value="TubC_N_sf"/>
</dbReference>
<dbReference type="NCBIfam" id="TIGR01733">
    <property type="entry name" value="AA-adenyl-dom"/>
    <property type="match status" value="3"/>
</dbReference>
<dbReference type="InterPro" id="IPR000873">
    <property type="entry name" value="AMP-dep_synth/lig_dom"/>
</dbReference>
<keyword evidence="9" id="KW-1185">Reference proteome</keyword>
<name>Q2SW14_BURTA</name>
<dbReference type="RefSeq" id="WP_011402345.1">
    <property type="nucleotide sequence ID" value="NC_007651.1"/>
</dbReference>
<evidence type="ECO:0000256" key="4">
    <source>
        <dbReference type="ARBA" id="ARBA00022553"/>
    </source>
</evidence>
<evidence type="ECO:0000256" key="6">
    <source>
        <dbReference type="SAM" id="MobiDB-lite"/>
    </source>
</evidence>
<dbReference type="GO" id="GO:0046872">
    <property type="term" value="F:metal ion binding"/>
    <property type="evidence" value="ECO:0007669"/>
    <property type="project" value="UniProtKB-KW"/>
</dbReference>
<dbReference type="Gene3D" id="3.30.300.30">
    <property type="match status" value="3"/>
</dbReference>
<dbReference type="GO" id="GO:0043041">
    <property type="term" value="P:amino acid activation for nonribosomal peptide biosynthetic process"/>
    <property type="evidence" value="ECO:0007669"/>
    <property type="project" value="TreeGrafter"/>
</dbReference>
<feature type="domain" description="Carrier" evidence="7">
    <location>
        <begin position="2102"/>
        <end position="2176"/>
    </location>
</feature>
<dbReference type="EMBL" id="CP000086">
    <property type="protein sequence ID" value="ABC36785.1"/>
    <property type="molecule type" value="Genomic_DNA"/>
</dbReference>
<dbReference type="GO" id="GO:0031177">
    <property type="term" value="F:phosphopantetheine binding"/>
    <property type="evidence" value="ECO:0007669"/>
    <property type="project" value="InterPro"/>
</dbReference>
<dbReference type="FunFam" id="3.40.50.12780:FF:000012">
    <property type="entry name" value="Non-ribosomal peptide synthetase"/>
    <property type="match status" value="2"/>
</dbReference>
<dbReference type="GO" id="GO:0044550">
    <property type="term" value="P:secondary metabolite biosynthetic process"/>
    <property type="evidence" value="ECO:0007669"/>
    <property type="project" value="UniProtKB-ARBA"/>
</dbReference>
<proteinExistence type="inferred from homology"/>
<dbReference type="KEGG" id="bte:BTH_I2364"/>
<gene>
    <name evidence="8" type="ordered locus">BTH_I2364</name>
</gene>
<dbReference type="InterPro" id="IPR042099">
    <property type="entry name" value="ANL_N_sf"/>
</dbReference>
<comment type="similarity">
    <text evidence="2">Belongs to the ATP-dependent AMP-binding enzyme family.</text>
</comment>
<dbReference type="SMART" id="SM00823">
    <property type="entry name" value="PKS_PP"/>
    <property type="match status" value="3"/>
</dbReference>
<dbReference type="InterPro" id="IPR009081">
    <property type="entry name" value="PP-bd_ACP"/>
</dbReference>
<dbReference type="Pfam" id="PF00668">
    <property type="entry name" value="Condensation"/>
    <property type="match status" value="4"/>
</dbReference>
<evidence type="ECO:0000256" key="2">
    <source>
        <dbReference type="ARBA" id="ARBA00006432"/>
    </source>
</evidence>
<dbReference type="PANTHER" id="PTHR45527:SF1">
    <property type="entry name" value="FATTY ACID SYNTHASE"/>
    <property type="match status" value="1"/>
</dbReference>
<evidence type="ECO:0000256" key="3">
    <source>
        <dbReference type="ARBA" id="ARBA00022450"/>
    </source>
</evidence>
<dbReference type="InterPro" id="IPR006162">
    <property type="entry name" value="Ppantetheine_attach_site"/>
</dbReference>
<evidence type="ECO:0000256" key="1">
    <source>
        <dbReference type="ARBA" id="ARBA00001957"/>
    </source>
</evidence>
<dbReference type="PROSITE" id="PS50075">
    <property type="entry name" value="CARRIER"/>
    <property type="match status" value="3"/>
</dbReference>
<dbReference type="CDD" id="cd19531">
    <property type="entry name" value="LCL_NRPS-like"/>
    <property type="match status" value="1"/>
</dbReference>
<dbReference type="Gene3D" id="3.40.50.12780">
    <property type="entry name" value="N-terminal domain of ligase-like"/>
    <property type="match status" value="2"/>
</dbReference>
<dbReference type="HOGENOM" id="CLU_000022_0_13_4"/>
<dbReference type="Gene3D" id="2.30.38.10">
    <property type="entry name" value="Luciferase, Domain 3"/>
    <property type="match status" value="1"/>
</dbReference>
<dbReference type="Pfam" id="PF00550">
    <property type="entry name" value="PP-binding"/>
    <property type="match status" value="3"/>
</dbReference>
<dbReference type="FunFam" id="2.30.38.10:FF:000001">
    <property type="entry name" value="Non-ribosomal peptide synthetase PvdI"/>
    <property type="match status" value="2"/>
</dbReference>
<dbReference type="InterPro" id="IPR023213">
    <property type="entry name" value="CAT-like_dom_sf"/>
</dbReference>
<dbReference type="InterPro" id="IPR020806">
    <property type="entry name" value="PKS_PP-bd"/>
</dbReference>
<dbReference type="SUPFAM" id="SSF56801">
    <property type="entry name" value="Acetyl-CoA synthetase-like"/>
    <property type="match status" value="3"/>
</dbReference>
<feature type="compositionally biased region" description="Basic and acidic residues" evidence="6">
    <location>
        <begin position="3640"/>
        <end position="3650"/>
    </location>
</feature>
<dbReference type="PROSITE" id="PS00012">
    <property type="entry name" value="PHOSPHOPANTETHEINE"/>
    <property type="match status" value="1"/>
</dbReference>
<dbReference type="Gene3D" id="3.40.50.980">
    <property type="match status" value="2"/>
</dbReference>
<dbReference type="Pfam" id="PF13193">
    <property type="entry name" value="AMP-binding_C"/>
    <property type="match status" value="2"/>
</dbReference>
<keyword evidence="4" id="KW-0597">Phosphoprotein</keyword>
<keyword evidence="5" id="KW-0479">Metal-binding</keyword>
<dbReference type="InterPro" id="IPR010071">
    <property type="entry name" value="AA_adenyl_dom"/>
</dbReference>
<evidence type="ECO:0000313" key="8">
    <source>
        <dbReference type="EMBL" id="ABC36785.1"/>
    </source>
</evidence>
<dbReference type="FunFam" id="3.30.300.30:FF:000010">
    <property type="entry name" value="Enterobactin synthetase component F"/>
    <property type="match status" value="1"/>
</dbReference>
<dbReference type="InterPro" id="IPR036736">
    <property type="entry name" value="ACP-like_sf"/>
</dbReference>
<dbReference type="FunFam" id="1.10.1200.10:FF:000005">
    <property type="entry name" value="Nonribosomal peptide synthetase 1"/>
    <property type="match status" value="1"/>
</dbReference>
<dbReference type="Proteomes" id="UP000001930">
    <property type="component" value="Chromosome I"/>
</dbReference>
<evidence type="ECO:0000256" key="5">
    <source>
        <dbReference type="ARBA" id="ARBA00022723"/>
    </source>
</evidence>
<evidence type="ECO:0000313" key="9">
    <source>
        <dbReference type="Proteomes" id="UP000001930"/>
    </source>
</evidence>
<protein>
    <submittedName>
        <fullName evidence="8">Peptide synthetase, putative</fullName>
    </submittedName>
</protein>
<dbReference type="SUPFAM" id="SSF47336">
    <property type="entry name" value="ACP-like"/>
    <property type="match status" value="3"/>
</dbReference>
<dbReference type="NCBIfam" id="NF003417">
    <property type="entry name" value="PRK04813.1"/>
    <property type="match status" value="3"/>
</dbReference>
<dbReference type="Pfam" id="PF00501">
    <property type="entry name" value="AMP-binding"/>
    <property type="match status" value="3"/>
</dbReference>
<dbReference type="GO" id="GO:0003824">
    <property type="term" value="F:catalytic activity"/>
    <property type="evidence" value="ECO:0007669"/>
    <property type="project" value="InterPro"/>
</dbReference>
<dbReference type="CDD" id="cd05930">
    <property type="entry name" value="A_NRPS"/>
    <property type="match status" value="2"/>
</dbReference>
<dbReference type="InterPro" id="IPR001242">
    <property type="entry name" value="Condensation_dom"/>
</dbReference>
<dbReference type="Gene3D" id="3.30.559.10">
    <property type="entry name" value="Chloramphenicol acetyltransferase-like domain"/>
    <property type="match status" value="4"/>
</dbReference>
<accession>Q2SW14</accession>
<evidence type="ECO:0000259" key="7">
    <source>
        <dbReference type="PROSITE" id="PS50075"/>
    </source>
</evidence>
<feature type="domain" description="Carrier" evidence="7">
    <location>
        <begin position="1032"/>
        <end position="1106"/>
    </location>
</feature>
<dbReference type="InterPro" id="IPR020845">
    <property type="entry name" value="AMP-binding_CS"/>
</dbReference>
<organism evidence="8 9">
    <name type="scientific">Burkholderia thailandensis (strain ATCC 700388 / DSM 13276 / CCUG 48851 / CIP 106301 / E264)</name>
    <dbReference type="NCBI Taxonomy" id="271848"/>
    <lineage>
        <taxon>Bacteria</taxon>
        <taxon>Pseudomonadati</taxon>
        <taxon>Pseudomonadota</taxon>
        <taxon>Betaproteobacteria</taxon>
        <taxon>Burkholderiales</taxon>
        <taxon>Burkholderiaceae</taxon>
        <taxon>Burkholderia</taxon>
        <taxon>pseudomallei group</taxon>
    </lineage>
</organism>
<comment type="cofactor">
    <cofactor evidence="1">
        <name>pantetheine 4'-phosphate</name>
        <dbReference type="ChEBI" id="CHEBI:47942"/>
    </cofactor>
</comment>
<dbReference type="Gene3D" id="1.10.10.1830">
    <property type="entry name" value="Non-ribosomal peptide synthase, adenylation domain"/>
    <property type="match status" value="1"/>
</dbReference>
<dbReference type="Gene3D" id="1.10.1200.10">
    <property type="entry name" value="ACP-like"/>
    <property type="match status" value="3"/>
</dbReference>
<feature type="region of interest" description="Disordered" evidence="6">
    <location>
        <begin position="3616"/>
        <end position="3650"/>
    </location>
</feature>
<dbReference type="SUPFAM" id="SSF52777">
    <property type="entry name" value="CoA-dependent acyltransferases"/>
    <property type="match status" value="8"/>
</dbReference>
<dbReference type="PANTHER" id="PTHR45527">
    <property type="entry name" value="NONRIBOSOMAL PEPTIDE SYNTHETASE"/>
    <property type="match status" value="1"/>
</dbReference>
<dbReference type="GO" id="GO:0005737">
    <property type="term" value="C:cytoplasm"/>
    <property type="evidence" value="ECO:0007669"/>
    <property type="project" value="TreeGrafter"/>
</dbReference>
<reference evidence="8 9" key="1">
    <citation type="journal article" date="2005" name="BMC Genomics">
        <title>Bacterial genome adaptation to niches: divergence of the potential virulence genes in three Burkholderia species of different survival strategies.</title>
        <authorList>
            <person name="Kim H.S."/>
            <person name="Schell M.A."/>
            <person name="Yu Y."/>
            <person name="Ulrich R.L."/>
            <person name="Sarria S.H."/>
            <person name="Nierman W.C."/>
            <person name="DeShazer D."/>
        </authorList>
    </citation>
    <scope>NUCLEOTIDE SEQUENCE [LARGE SCALE GENOMIC DNA]</scope>
    <source>
        <strain evidence="9">ATCC 700388 / DSM 13276 / CCUG 48851 / CIP 106301 / E264</strain>
    </source>
</reference>
<feature type="domain" description="Carrier" evidence="7">
    <location>
        <begin position="3541"/>
        <end position="3618"/>
    </location>
</feature>
<dbReference type="InterPro" id="IPR045851">
    <property type="entry name" value="AMP-bd_C_sf"/>
</dbReference>
<dbReference type="FunFam" id="3.40.50.980:FF:000001">
    <property type="entry name" value="Non-ribosomal peptide synthetase"/>
    <property type="match status" value="1"/>
</dbReference>